<dbReference type="RefSeq" id="WP_379594924.1">
    <property type="nucleotide sequence ID" value="NZ_JBHRTN010000007.1"/>
</dbReference>
<proteinExistence type="predicted"/>
<reference evidence="3" key="1">
    <citation type="journal article" date="2019" name="Int. J. Syst. Evol. Microbiol.">
        <title>The Global Catalogue of Microorganisms (GCM) 10K type strain sequencing project: providing services to taxonomists for standard genome sequencing and annotation.</title>
        <authorList>
            <consortium name="The Broad Institute Genomics Platform"/>
            <consortium name="The Broad Institute Genome Sequencing Center for Infectious Disease"/>
            <person name="Wu L."/>
            <person name="Ma J."/>
        </authorList>
    </citation>
    <scope>NUCLEOTIDE SEQUENCE [LARGE SCALE GENOMIC DNA]</scope>
    <source>
        <strain evidence="3">KCTC 52094</strain>
    </source>
</reference>
<comment type="caution">
    <text evidence="2">The sequence shown here is derived from an EMBL/GenBank/DDBJ whole genome shotgun (WGS) entry which is preliminary data.</text>
</comment>
<dbReference type="Proteomes" id="UP001595593">
    <property type="component" value="Unassembled WGS sequence"/>
</dbReference>
<evidence type="ECO:0000313" key="2">
    <source>
        <dbReference type="EMBL" id="MFC3124499.1"/>
    </source>
</evidence>
<keyword evidence="1" id="KW-1133">Transmembrane helix</keyword>
<organism evidence="2 3">
    <name type="scientific">Teichococcus globiformis</name>
    <dbReference type="NCBI Taxonomy" id="2307229"/>
    <lineage>
        <taxon>Bacteria</taxon>
        <taxon>Pseudomonadati</taxon>
        <taxon>Pseudomonadota</taxon>
        <taxon>Alphaproteobacteria</taxon>
        <taxon>Acetobacterales</taxon>
        <taxon>Roseomonadaceae</taxon>
        <taxon>Roseomonas</taxon>
    </lineage>
</organism>
<keyword evidence="1" id="KW-0812">Transmembrane</keyword>
<sequence length="93" mass="9740">MPADDPPVQAPPGNLSAGNLVHNERLKLTAGWLNTLASASVVAGGISPLVAILYGFSQPHQAGWLVALVSLVWILGGIALHWMARSLLKGLRP</sequence>
<accession>A0ABV7FVU3</accession>
<evidence type="ECO:0000256" key="1">
    <source>
        <dbReference type="SAM" id="Phobius"/>
    </source>
</evidence>
<evidence type="ECO:0008006" key="4">
    <source>
        <dbReference type="Google" id="ProtNLM"/>
    </source>
</evidence>
<feature type="transmembrane region" description="Helical" evidence="1">
    <location>
        <begin position="32"/>
        <end position="56"/>
    </location>
</feature>
<keyword evidence="3" id="KW-1185">Reference proteome</keyword>
<keyword evidence="1" id="KW-0472">Membrane</keyword>
<evidence type="ECO:0000313" key="3">
    <source>
        <dbReference type="Proteomes" id="UP001595593"/>
    </source>
</evidence>
<protein>
    <recommendedName>
        <fullName evidence="4">Amino acid transporter</fullName>
    </recommendedName>
</protein>
<gene>
    <name evidence="2" type="ORF">ACFOD4_05440</name>
</gene>
<dbReference type="EMBL" id="JBHRTN010000007">
    <property type="protein sequence ID" value="MFC3124499.1"/>
    <property type="molecule type" value="Genomic_DNA"/>
</dbReference>
<feature type="transmembrane region" description="Helical" evidence="1">
    <location>
        <begin position="62"/>
        <end position="84"/>
    </location>
</feature>
<name>A0ABV7FVU3_9PROT</name>